<dbReference type="InterPro" id="IPR036249">
    <property type="entry name" value="Thioredoxin-like_sf"/>
</dbReference>
<dbReference type="Proteomes" id="UP001283361">
    <property type="component" value="Unassembled WGS sequence"/>
</dbReference>
<reference evidence="3" key="1">
    <citation type="journal article" date="2023" name="G3 (Bethesda)">
        <title>A reference genome for the long-term kleptoplast-retaining sea slug Elysia crispata morphotype clarki.</title>
        <authorList>
            <person name="Eastman K.E."/>
            <person name="Pendleton A.L."/>
            <person name="Shaikh M.A."/>
            <person name="Suttiyut T."/>
            <person name="Ogas R."/>
            <person name="Tomko P."/>
            <person name="Gavelis G."/>
            <person name="Widhalm J.R."/>
            <person name="Wisecaver J.H."/>
        </authorList>
    </citation>
    <scope>NUCLEOTIDE SEQUENCE</scope>
    <source>
        <strain evidence="3">ECLA1</strain>
    </source>
</reference>
<dbReference type="EMBL" id="JAWDGP010000232">
    <property type="protein sequence ID" value="KAK3802462.1"/>
    <property type="molecule type" value="Genomic_DNA"/>
</dbReference>
<dbReference type="GO" id="GO:0006457">
    <property type="term" value="P:protein folding"/>
    <property type="evidence" value="ECO:0007669"/>
    <property type="project" value="TreeGrafter"/>
</dbReference>
<protein>
    <recommendedName>
        <fullName evidence="2">Thioredoxin domain-containing protein</fullName>
    </recommendedName>
</protein>
<sequence>MNRFAVTVLVILITLNFSTGFFFGGDVLVLKQDNFANALTENDFLLVMFYSPKCGYSRILSPNFDTAASLLSDEDIPIKSGKVDCTEEVQLRKTYHIRRYPTLKLFRHGQPLQYAGSIPTYDLAPHDIANWAKENIANYVNPQDKTLEEEGTEG</sequence>
<evidence type="ECO:0000313" key="4">
    <source>
        <dbReference type="Proteomes" id="UP001283361"/>
    </source>
</evidence>
<dbReference type="Gene3D" id="3.40.30.10">
    <property type="entry name" value="Glutaredoxin"/>
    <property type="match status" value="1"/>
</dbReference>
<proteinExistence type="inferred from homology"/>
<keyword evidence="4" id="KW-1185">Reference proteome</keyword>
<organism evidence="3 4">
    <name type="scientific">Elysia crispata</name>
    <name type="common">lettuce slug</name>
    <dbReference type="NCBI Taxonomy" id="231223"/>
    <lineage>
        <taxon>Eukaryota</taxon>
        <taxon>Metazoa</taxon>
        <taxon>Spiralia</taxon>
        <taxon>Lophotrochozoa</taxon>
        <taxon>Mollusca</taxon>
        <taxon>Gastropoda</taxon>
        <taxon>Heterobranchia</taxon>
        <taxon>Euthyneura</taxon>
        <taxon>Panpulmonata</taxon>
        <taxon>Sacoglossa</taxon>
        <taxon>Placobranchoidea</taxon>
        <taxon>Plakobranchidae</taxon>
        <taxon>Elysia</taxon>
    </lineage>
</organism>
<evidence type="ECO:0000256" key="1">
    <source>
        <dbReference type="ARBA" id="ARBA00006347"/>
    </source>
</evidence>
<comment type="caution">
    <text evidence="3">The sequence shown here is derived from an EMBL/GenBank/DDBJ whole genome shotgun (WGS) entry which is preliminary data.</text>
</comment>
<comment type="similarity">
    <text evidence="1">Belongs to the protein disulfide isomerase family.</text>
</comment>
<dbReference type="GO" id="GO:0034976">
    <property type="term" value="P:response to endoplasmic reticulum stress"/>
    <property type="evidence" value="ECO:0007669"/>
    <property type="project" value="TreeGrafter"/>
</dbReference>
<feature type="domain" description="Thioredoxin" evidence="2">
    <location>
        <begin position="8"/>
        <end position="137"/>
    </location>
</feature>
<gene>
    <name evidence="3" type="ORF">RRG08_033101</name>
</gene>
<dbReference type="AlphaFoldDB" id="A0AAE1BAA0"/>
<evidence type="ECO:0000259" key="2">
    <source>
        <dbReference type="PROSITE" id="PS51352"/>
    </source>
</evidence>
<dbReference type="PANTHER" id="PTHR18929">
    <property type="entry name" value="PROTEIN DISULFIDE ISOMERASE"/>
    <property type="match status" value="1"/>
</dbReference>
<name>A0AAE1BAA0_9GAST</name>
<accession>A0AAE1BAA0</accession>
<dbReference type="CDD" id="cd02961">
    <property type="entry name" value="PDI_a_family"/>
    <property type="match status" value="1"/>
</dbReference>
<dbReference type="InterPro" id="IPR013766">
    <property type="entry name" value="Thioredoxin_domain"/>
</dbReference>
<dbReference type="PROSITE" id="PS51352">
    <property type="entry name" value="THIOREDOXIN_2"/>
    <property type="match status" value="1"/>
</dbReference>
<dbReference type="Pfam" id="PF00085">
    <property type="entry name" value="Thioredoxin"/>
    <property type="match status" value="1"/>
</dbReference>
<dbReference type="SUPFAM" id="SSF52833">
    <property type="entry name" value="Thioredoxin-like"/>
    <property type="match status" value="1"/>
</dbReference>
<evidence type="ECO:0000313" key="3">
    <source>
        <dbReference type="EMBL" id="KAK3802462.1"/>
    </source>
</evidence>
<dbReference type="GO" id="GO:0003756">
    <property type="term" value="F:protein disulfide isomerase activity"/>
    <property type="evidence" value="ECO:0007669"/>
    <property type="project" value="TreeGrafter"/>
</dbReference>
<dbReference type="GO" id="GO:0005783">
    <property type="term" value="C:endoplasmic reticulum"/>
    <property type="evidence" value="ECO:0007669"/>
    <property type="project" value="TreeGrafter"/>
</dbReference>